<protein>
    <submittedName>
        <fullName evidence="1">Uncharacterized protein</fullName>
    </submittedName>
</protein>
<reference evidence="1 2" key="2">
    <citation type="submission" date="2007-04" db="EMBL/GenBank/DDBJ databases">
        <title>Draft genome sequence of Ruminococcus obeum (ATCC 29174).</title>
        <authorList>
            <person name="Sudarsanam P."/>
            <person name="Ley R."/>
            <person name="Guruge J."/>
            <person name="Turnbaugh P.J."/>
            <person name="Mahowald M."/>
            <person name="Liep D."/>
            <person name="Gordon J."/>
        </authorList>
    </citation>
    <scope>NUCLEOTIDE SEQUENCE [LARGE SCALE GENOMIC DNA]</scope>
    <source>
        <strain evidence="1 2">ATCC 29174</strain>
    </source>
</reference>
<reference evidence="1 2" key="1">
    <citation type="submission" date="2007-03" db="EMBL/GenBank/DDBJ databases">
        <authorList>
            <person name="Fulton L."/>
            <person name="Clifton S."/>
            <person name="Fulton B."/>
            <person name="Xu J."/>
            <person name="Minx P."/>
            <person name="Pepin K.H."/>
            <person name="Johnson M."/>
            <person name="Thiruvilangam P."/>
            <person name="Bhonagiri V."/>
            <person name="Nash W.E."/>
            <person name="Mardis E.R."/>
            <person name="Wilson R.K."/>
        </authorList>
    </citation>
    <scope>NUCLEOTIDE SEQUENCE [LARGE SCALE GENOMIC DNA]</scope>
    <source>
        <strain evidence="1 2">ATCC 29174</strain>
    </source>
</reference>
<gene>
    <name evidence="1" type="ORF">RUMOBE_02788</name>
</gene>
<dbReference type="EMBL" id="AAVO02000013">
    <property type="protein sequence ID" value="EDM86638.1"/>
    <property type="molecule type" value="Genomic_DNA"/>
</dbReference>
<evidence type="ECO:0000313" key="1">
    <source>
        <dbReference type="EMBL" id="EDM86638.1"/>
    </source>
</evidence>
<evidence type="ECO:0000313" key="2">
    <source>
        <dbReference type="Proteomes" id="UP000006002"/>
    </source>
</evidence>
<name>A5ZUV4_9FIRM</name>
<sequence length="45" mass="5231">MIASLKKTFAVGIIKKMMIPRTYSSEYCRRFVDVCNNRERKGSAM</sequence>
<organism evidence="1 2">
    <name type="scientific">Blautia obeum ATCC 29174</name>
    <dbReference type="NCBI Taxonomy" id="411459"/>
    <lineage>
        <taxon>Bacteria</taxon>
        <taxon>Bacillati</taxon>
        <taxon>Bacillota</taxon>
        <taxon>Clostridia</taxon>
        <taxon>Lachnospirales</taxon>
        <taxon>Lachnospiraceae</taxon>
        <taxon>Blautia</taxon>
    </lineage>
</organism>
<accession>A5ZUV4</accession>
<comment type="caution">
    <text evidence="1">The sequence shown here is derived from an EMBL/GenBank/DDBJ whole genome shotgun (WGS) entry which is preliminary data.</text>
</comment>
<dbReference type="HOGENOM" id="CLU_3196726_0_0_9"/>
<dbReference type="AlphaFoldDB" id="A5ZUV4"/>
<dbReference type="Proteomes" id="UP000006002">
    <property type="component" value="Unassembled WGS sequence"/>
</dbReference>
<proteinExistence type="predicted"/>